<dbReference type="InterPro" id="IPR036047">
    <property type="entry name" value="F-box-like_dom_sf"/>
</dbReference>
<dbReference type="Pfam" id="PF12937">
    <property type="entry name" value="F-box-like"/>
    <property type="match status" value="1"/>
</dbReference>
<keyword evidence="3" id="KW-1185">Reference proteome</keyword>
<sequence>MQGSDTEEESLLSLWLLSALQNAVSSKGRQRYAEPQIEEIERQVEASLSLVKVLKNALRSVNTLPVCVLVRIFSFLQEDGEDDPFSNNCQGSTHLDPNSWVNVTHVCRHWRSVAHETPSLWTRIHVHSNSAHVATFLGKSEQLPLTIVCGTLLGNGFTGRNGGPSIPQTARLLRALRLLFTNADRISELYFHSSFPVDAVVQRDQFSRMIVPAISSRTSSTGPTSAAHSVDFRKLFSALSPQTRKLFFHGSPVAEYMINFNARCIPNNLTHLALFDQPRTSDQTKFYSDAVSFLDMVQASSNTLELLTLVRAGPVMDKINHVENH</sequence>
<protein>
    <recommendedName>
        <fullName evidence="1">F-box domain-containing protein</fullName>
    </recommendedName>
</protein>
<reference evidence="2" key="1">
    <citation type="submission" date="2020-11" db="EMBL/GenBank/DDBJ databases">
        <authorList>
            <consortium name="DOE Joint Genome Institute"/>
            <person name="Ahrendt S."/>
            <person name="Riley R."/>
            <person name="Andreopoulos W."/>
            <person name="LaButti K."/>
            <person name="Pangilinan J."/>
            <person name="Ruiz-duenas F.J."/>
            <person name="Barrasa J.M."/>
            <person name="Sanchez-Garcia M."/>
            <person name="Camarero S."/>
            <person name="Miyauchi S."/>
            <person name="Serrano A."/>
            <person name="Linde D."/>
            <person name="Babiker R."/>
            <person name="Drula E."/>
            <person name="Ayuso-Fernandez I."/>
            <person name="Pacheco R."/>
            <person name="Padilla G."/>
            <person name="Ferreira P."/>
            <person name="Barriuso J."/>
            <person name="Kellner H."/>
            <person name="Castanera R."/>
            <person name="Alfaro M."/>
            <person name="Ramirez L."/>
            <person name="Pisabarro A.G."/>
            <person name="Kuo A."/>
            <person name="Tritt A."/>
            <person name="Lipzen A."/>
            <person name="He G."/>
            <person name="Yan M."/>
            <person name="Ng V."/>
            <person name="Cullen D."/>
            <person name="Martin F."/>
            <person name="Rosso M.-N."/>
            <person name="Henrissat B."/>
            <person name="Hibbett D."/>
            <person name="Martinez A.T."/>
            <person name="Grigoriev I.V."/>
        </authorList>
    </citation>
    <scope>NUCLEOTIDE SEQUENCE</scope>
    <source>
        <strain evidence="2">AH 44721</strain>
    </source>
</reference>
<name>A0A9P5TGH6_GYMJU</name>
<proteinExistence type="predicted"/>
<comment type="caution">
    <text evidence="2">The sequence shown here is derived from an EMBL/GenBank/DDBJ whole genome shotgun (WGS) entry which is preliminary data.</text>
</comment>
<evidence type="ECO:0000313" key="3">
    <source>
        <dbReference type="Proteomes" id="UP000724874"/>
    </source>
</evidence>
<dbReference type="Gene3D" id="1.20.1280.50">
    <property type="match status" value="1"/>
</dbReference>
<dbReference type="Proteomes" id="UP000724874">
    <property type="component" value="Unassembled WGS sequence"/>
</dbReference>
<gene>
    <name evidence="2" type="ORF">CPB84DRAFT_352749</name>
</gene>
<feature type="domain" description="F-box" evidence="1">
    <location>
        <begin position="94"/>
        <end position="126"/>
    </location>
</feature>
<dbReference type="OrthoDB" id="3051796at2759"/>
<evidence type="ECO:0000259" key="1">
    <source>
        <dbReference type="Pfam" id="PF12937"/>
    </source>
</evidence>
<dbReference type="AlphaFoldDB" id="A0A9P5TGH6"/>
<accession>A0A9P5TGH6</accession>
<dbReference type="EMBL" id="JADNYJ010000163">
    <property type="protein sequence ID" value="KAF8878024.1"/>
    <property type="molecule type" value="Genomic_DNA"/>
</dbReference>
<dbReference type="InterPro" id="IPR001810">
    <property type="entry name" value="F-box_dom"/>
</dbReference>
<evidence type="ECO:0000313" key="2">
    <source>
        <dbReference type="EMBL" id="KAF8878024.1"/>
    </source>
</evidence>
<dbReference type="SUPFAM" id="SSF81383">
    <property type="entry name" value="F-box domain"/>
    <property type="match status" value="1"/>
</dbReference>
<organism evidence="2 3">
    <name type="scientific">Gymnopilus junonius</name>
    <name type="common">Spectacular rustgill mushroom</name>
    <name type="synonym">Gymnopilus spectabilis subsp. junonius</name>
    <dbReference type="NCBI Taxonomy" id="109634"/>
    <lineage>
        <taxon>Eukaryota</taxon>
        <taxon>Fungi</taxon>
        <taxon>Dikarya</taxon>
        <taxon>Basidiomycota</taxon>
        <taxon>Agaricomycotina</taxon>
        <taxon>Agaricomycetes</taxon>
        <taxon>Agaricomycetidae</taxon>
        <taxon>Agaricales</taxon>
        <taxon>Agaricineae</taxon>
        <taxon>Hymenogastraceae</taxon>
        <taxon>Gymnopilus</taxon>
    </lineage>
</organism>